<proteinExistence type="predicted"/>
<dbReference type="EMBL" id="CAXAMN010000736">
    <property type="protein sequence ID" value="CAK8990406.1"/>
    <property type="molecule type" value="Genomic_DNA"/>
</dbReference>
<dbReference type="Proteomes" id="UP001642484">
    <property type="component" value="Unassembled WGS sequence"/>
</dbReference>
<evidence type="ECO:0000313" key="1">
    <source>
        <dbReference type="EMBL" id="CAK8990406.1"/>
    </source>
</evidence>
<keyword evidence="2" id="KW-1185">Reference proteome</keyword>
<gene>
    <name evidence="1" type="ORF">CCMP2556_LOCUS2045</name>
</gene>
<comment type="caution">
    <text evidence="1">The sequence shown here is derived from an EMBL/GenBank/DDBJ whole genome shotgun (WGS) entry which is preliminary data.</text>
</comment>
<name>A0ABP0HJK5_9DINO</name>
<sequence>MKMEAYFRLPDGKQSFSPFDGECKESFASGIDVLFEFGIVQHIPWTWVTTVNGKLVLDQEASDGQEVKKEEELRMQKEEQEKRHKLLRLGKFLQNKTMHAFRRDARAIRREHAERVKQQEEEQQRKEAEQRRKEEEQRRREHQEQQRTCTL</sequence>
<accession>A0ABP0HJK5</accession>
<protein>
    <submittedName>
        <fullName evidence="1">Uncharacterized protein</fullName>
    </submittedName>
</protein>
<organism evidence="1 2">
    <name type="scientific">Durusdinium trenchii</name>
    <dbReference type="NCBI Taxonomy" id="1381693"/>
    <lineage>
        <taxon>Eukaryota</taxon>
        <taxon>Sar</taxon>
        <taxon>Alveolata</taxon>
        <taxon>Dinophyceae</taxon>
        <taxon>Suessiales</taxon>
        <taxon>Symbiodiniaceae</taxon>
        <taxon>Durusdinium</taxon>
    </lineage>
</organism>
<evidence type="ECO:0000313" key="2">
    <source>
        <dbReference type="Proteomes" id="UP001642484"/>
    </source>
</evidence>
<reference evidence="1 2" key="1">
    <citation type="submission" date="2024-02" db="EMBL/GenBank/DDBJ databases">
        <authorList>
            <person name="Chen Y."/>
            <person name="Shah S."/>
            <person name="Dougan E. K."/>
            <person name="Thang M."/>
            <person name="Chan C."/>
        </authorList>
    </citation>
    <scope>NUCLEOTIDE SEQUENCE [LARGE SCALE GENOMIC DNA]</scope>
</reference>